<sequence length="181" mass="20421">MTDKHTEDTSESHLFVGDSVGRIHVWNIQDYAVRGPETRPPPLLCVWRGHTKAISALEVVNSSQTIVTTSADRNVRLWKWDGSYIGTFGQPVRWNLNDPSTFQSPMLPFDVLIDPLSIPEVLPEETSDNLEATEGLSRECSIILDPWGRTMEAADREDHPRSSLEKTTEVCYVIAYLFAFS</sequence>
<keyword evidence="1" id="KW-0677">Repeat</keyword>
<dbReference type="PANTHER" id="PTHR44324">
    <property type="entry name" value="WD40 REPEAT DOMAIN 95"/>
    <property type="match status" value="1"/>
</dbReference>
<dbReference type="PROSITE" id="PS50082">
    <property type="entry name" value="WD_REPEATS_2"/>
    <property type="match status" value="1"/>
</dbReference>
<protein>
    <submittedName>
        <fullName evidence="3">Uncharacterized protein</fullName>
    </submittedName>
</protein>
<evidence type="ECO:0000256" key="2">
    <source>
        <dbReference type="PROSITE-ProRule" id="PRU00221"/>
    </source>
</evidence>
<dbReference type="SUPFAM" id="SSF50978">
    <property type="entry name" value="WD40 repeat-like"/>
    <property type="match status" value="1"/>
</dbReference>
<name>A0A3P7QR87_DIBLA</name>
<dbReference type="InterPro" id="IPR051242">
    <property type="entry name" value="WD-EF-hand_domain"/>
</dbReference>
<proteinExistence type="predicted"/>
<dbReference type="InterPro" id="IPR001680">
    <property type="entry name" value="WD40_rpt"/>
</dbReference>
<gene>
    <name evidence="3" type="ORF">DILT_LOCUS16484</name>
</gene>
<dbReference type="SMART" id="SM00320">
    <property type="entry name" value="WD40"/>
    <property type="match status" value="1"/>
</dbReference>
<feature type="repeat" description="WD" evidence="2">
    <location>
        <begin position="47"/>
        <end position="79"/>
    </location>
</feature>
<organism evidence="3 4">
    <name type="scientific">Dibothriocephalus latus</name>
    <name type="common">Fish tapeworm</name>
    <name type="synonym">Diphyllobothrium latum</name>
    <dbReference type="NCBI Taxonomy" id="60516"/>
    <lineage>
        <taxon>Eukaryota</taxon>
        <taxon>Metazoa</taxon>
        <taxon>Spiralia</taxon>
        <taxon>Lophotrochozoa</taxon>
        <taxon>Platyhelminthes</taxon>
        <taxon>Cestoda</taxon>
        <taxon>Eucestoda</taxon>
        <taxon>Diphyllobothriidea</taxon>
        <taxon>Diphyllobothriidae</taxon>
        <taxon>Dibothriocephalus</taxon>
    </lineage>
</organism>
<dbReference type="Proteomes" id="UP000281553">
    <property type="component" value="Unassembled WGS sequence"/>
</dbReference>
<dbReference type="PANTHER" id="PTHR44324:SF4">
    <property type="entry name" value="WD40 REPEAT DOMAIN 95"/>
    <property type="match status" value="1"/>
</dbReference>
<dbReference type="InterPro" id="IPR015943">
    <property type="entry name" value="WD40/YVTN_repeat-like_dom_sf"/>
</dbReference>
<evidence type="ECO:0000313" key="3">
    <source>
        <dbReference type="EMBL" id="VDN34332.1"/>
    </source>
</evidence>
<dbReference type="InterPro" id="IPR036322">
    <property type="entry name" value="WD40_repeat_dom_sf"/>
</dbReference>
<dbReference type="AlphaFoldDB" id="A0A3P7QR87"/>
<evidence type="ECO:0000256" key="1">
    <source>
        <dbReference type="ARBA" id="ARBA00022737"/>
    </source>
</evidence>
<keyword evidence="4" id="KW-1185">Reference proteome</keyword>
<reference evidence="3 4" key="1">
    <citation type="submission" date="2018-11" db="EMBL/GenBank/DDBJ databases">
        <authorList>
            <consortium name="Pathogen Informatics"/>
        </authorList>
    </citation>
    <scope>NUCLEOTIDE SEQUENCE [LARGE SCALE GENOMIC DNA]</scope>
</reference>
<keyword evidence="2" id="KW-0853">WD repeat</keyword>
<accession>A0A3P7QR87</accession>
<dbReference type="OrthoDB" id="75172at2759"/>
<dbReference type="EMBL" id="UYRU01085102">
    <property type="protein sequence ID" value="VDN34332.1"/>
    <property type="molecule type" value="Genomic_DNA"/>
</dbReference>
<dbReference type="PROSITE" id="PS50294">
    <property type="entry name" value="WD_REPEATS_REGION"/>
    <property type="match status" value="1"/>
</dbReference>
<dbReference type="Gene3D" id="2.130.10.10">
    <property type="entry name" value="YVTN repeat-like/Quinoprotein amine dehydrogenase"/>
    <property type="match status" value="1"/>
</dbReference>
<evidence type="ECO:0000313" key="4">
    <source>
        <dbReference type="Proteomes" id="UP000281553"/>
    </source>
</evidence>